<dbReference type="GO" id="GO:0005789">
    <property type="term" value="C:endoplasmic reticulum membrane"/>
    <property type="evidence" value="ECO:0007669"/>
    <property type="project" value="UniProtKB-SubCell"/>
</dbReference>
<comment type="cofactor">
    <cofactor evidence="1 14">
        <name>heme</name>
        <dbReference type="ChEBI" id="CHEBI:30413"/>
    </cofactor>
</comment>
<comment type="subcellular location">
    <subcellularLocation>
        <location evidence="4">Endoplasmic reticulum membrane</location>
        <topology evidence="4">Peripheral membrane protein</topology>
    </subcellularLocation>
    <subcellularLocation>
        <location evidence="3">Microsome membrane</location>
        <topology evidence="3">Peripheral membrane protein</topology>
    </subcellularLocation>
</comment>
<evidence type="ECO:0000256" key="1">
    <source>
        <dbReference type="ARBA" id="ARBA00001971"/>
    </source>
</evidence>
<organism evidence="17 18">
    <name type="scientific">Zophobas morio</name>
    <dbReference type="NCBI Taxonomy" id="2755281"/>
    <lineage>
        <taxon>Eukaryota</taxon>
        <taxon>Metazoa</taxon>
        <taxon>Ecdysozoa</taxon>
        <taxon>Arthropoda</taxon>
        <taxon>Hexapoda</taxon>
        <taxon>Insecta</taxon>
        <taxon>Pterygota</taxon>
        <taxon>Neoptera</taxon>
        <taxon>Endopterygota</taxon>
        <taxon>Coleoptera</taxon>
        <taxon>Polyphaga</taxon>
        <taxon>Cucujiformia</taxon>
        <taxon>Tenebrionidae</taxon>
        <taxon>Zophobas</taxon>
    </lineage>
</organism>
<keyword evidence="16" id="KW-0812">Transmembrane</keyword>
<dbReference type="InterPro" id="IPR001128">
    <property type="entry name" value="Cyt_P450"/>
</dbReference>
<proteinExistence type="inferred from homology"/>
<dbReference type="PRINTS" id="PR00463">
    <property type="entry name" value="EP450I"/>
</dbReference>
<evidence type="ECO:0000313" key="17">
    <source>
        <dbReference type="EMBL" id="KAJ3650716.1"/>
    </source>
</evidence>
<evidence type="ECO:0000256" key="5">
    <source>
        <dbReference type="ARBA" id="ARBA00010617"/>
    </source>
</evidence>
<evidence type="ECO:0000256" key="13">
    <source>
        <dbReference type="ARBA" id="ARBA00023136"/>
    </source>
</evidence>
<gene>
    <name evidence="17" type="ORF">Zmor_016798</name>
</gene>
<evidence type="ECO:0000256" key="7">
    <source>
        <dbReference type="ARBA" id="ARBA00022723"/>
    </source>
</evidence>
<dbReference type="InterPro" id="IPR002401">
    <property type="entry name" value="Cyt_P450_E_grp-I"/>
</dbReference>
<evidence type="ECO:0000313" key="18">
    <source>
        <dbReference type="Proteomes" id="UP001168821"/>
    </source>
</evidence>
<dbReference type="SUPFAM" id="SSF48264">
    <property type="entry name" value="Cytochrome P450"/>
    <property type="match status" value="1"/>
</dbReference>
<evidence type="ECO:0000256" key="16">
    <source>
        <dbReference type="SAM" id="Phobius"/>
    </source>
</evidence>
<dbReference type="EMBL" id="JALNTZ010000005">
    <property type="protein sequence ID" value="KAJ3650716.1"/>
    <property type="molecule type" value="Genomic_DNA"/>
</dbReference>
<dbReference type="PANTHER" id="PTHR24291">
    <property type="entry name" value="CYTOCHROME P450 FAMILY 4"/>
    <property type="match status" value="1"/>
</dbReference>
<evidence type="ECO:0000256" key="4">
    <source>
        <dbReference type="ARBA" id="ARBA00004406"/>
    </source>
</evidence>
<dbReference type="AlphaFoldDB" id="A0AA38I881"/>
<evidence type="ECO:0000256" key="11">
    <source>
        <dbReference type="ARBA" id="ARBA00023004"/>
    </source>
</evidence>
<evidence type="ECO:0000256" key="14">
    <source>
        <dbReference type="PIRSR" id="PIRSR602401-1"/>
    </source>
</evidence>
<dbReference type="Gene3D" id="1.10.630.10">
    <property type="entry name" value="Cytochrome P450"/>
    <property type="match status" value="1"/>
</dbReference>
<evidence type="ECO:0000256" key="2">
    <source>
        <dbReference type="ARBA" id="ARBA00003690"/>
    </source>
</evidence>
<accession>A0AA38I881</accession>
<keyword evidence="16" id="KW-1133">Transmembrane helix</keyword>
<keyword evidence="18" id="KW-1185">Reference proteome</keyword>
<comment type="caution">
    <text evidence="17">The sequence shown here is derived from an EMBL/GenBank/DDBJ whole genome shotgun (WGS) entry which is preliminary data.</text>
</comment>
<evidence type="ECO:0000256" key="3">
    <source>
        <dbReference type="ARBA" id="ARBA00004174"/>
    </source>
</evidence>
<evidence type="ECO:0008006" key="19">
    <source>
        <dbReference type="Google" id="ProtNLM"/>
    </source>
</evidence>
<keyword evidence="10 15" id="KW-0560">Oxidoreductase</keyword>
<dbReference type="PRINTS" id="PR00385">
    <property type="entry name" value="P450"/>
</dbReference>
<dbReference type="Proteomes" id="UP001168821">
    <property type="component" value="Unassembled WGS sequence"/>
</dbReference>
<sequence length="487" mass="56324">MDIWSCTLFWLPLATIALIWYFQYHWTRRHLYHHAAKVAGPKGWPVIGNILDFTGTCDAIYNTIITHFDNYPHLVKVWYGPSLVYGVSKPQYLEAVLSKALSKMYLYKYAVPVCGYGLFTAPVPIWKRHRKIIMPAFNQKILDGFVEVFGRQSTTMCSQLEKHVDEKFDLFDVVSKCSLDILCETAMGVTINAQNGDSDFGHCVDRLLEIVFLRMFVIWYHFDCIFKWTGLYQDERRLTQQFNDFTEKIIKERMERFEGNVGTFKRKAFLDLLIGEDKLTIEEIRDEVKTFMIAGSDTTATTNCFIFAMLGMHPLVQNRVLEEVVGVVGTDREVLPEDLPHLKYTERVIKETLRLFPNGPYIVRDIEDDLVLDDDLILPKGSSAILGIIHVQRNSKYWPDPLKFDPDRFLPEEVAKRHPFAYLPFSGGPRNCVGPRYAMMAMKAVLATVIRRFEFSTSYKTVEDIKLKTNLVLRPVDGFQVFVTTRN</sequence>
<dbReference type="PROSITE" id="PS00086">
    <property type="entry name" value="CYTOCHROME_P450"/>
    <property type="match status" value="1"/>
</dbReference>
<evidence type="ECO:0000256" key="15">
    <source>
        <dbReference type="RuleBase" id="RU000461"/>
    </source>
</evidence>
<keyword evidence="12 15" id="KW-0503">Monooxygenase</keyword>
<keyword evidence="6 14" id="KW-0349">Heme</keyword>
<evidence type="ECO:0000256" key="9">
    <source>
        <dbReference type="ARBA" id="ARBA00022848"/>
    </source>
</evidence>
<dbReference type="InterPro" id="IPR036396">
    <property type="entry name" value="Cyt_P450_sf"/>
</dbReference>
<keyword evidence="8" id="KW-0256">Endoplasmic reticulum</keyword>
<dbReference type="CDD" id="cd20628">
    <property type="entry name" value="CYP4"/>
    <property type="match status" value="1"/>
</dbReference>
<keyword evidence="9" id="KW-0492">Microsome</keyword>
<comment type="similarity">
    <text evidence="5 15">Belongs to the cytochrome P450 family.</text>
</comment>
<dbReference type="GO" id="GO:0004497">
    <property type="term" value="F:monooxygenase activity"/>
    <property type="evidence" value="ECO:0007669"/>
    <property type="project" value="UniProtKB-KW"/>
</dbReference>
<dbReference type="InterPro" id="IPR017972">
    <property type="entry name" value="Cyt_P450_CS"/>
</dbReference>
<dbReference type="GO" id="GO:0005506">
    <property type="term" value="F:iron ion binding"/>
    <property type="evidence" value="ECO:0007669"/>
    <property type="project" value="InterPro"/>
</dbReference>
<keyword evidence="13 16" id="KW-0472">Membrane</keyword>
<feature type="transmembrane region" description="Helical" evidence="16">
    <location>
        <begin position="7"/>
        <end position="24"/>
    </location>
</feature>
<evidence type="ECO:0000256" key="10">
    <source>
        <dbReference type="ARBA" id="ARBA00023002"/>
    </source>
</evidence>
<dbReference type="Pfam" id="PF00067">
    <property type="entry name" value="p450"/>
    <property type="match status" value="1"/>
</dbReference>
<dbReference type="PANTHER" id="PTHR24291:SF189">
    <property type="entry name" value="CYTOCHROME P450 4C3-RELATED"/>
    <property type="match status" value="1"/>
</dbReference>
<dbReference type="GO" id="GO:0016705">
    <property type="term" value="F:oxidoreductase activity, acting on paired donors, with incorporation or reduction of molecular oxygen"/>
    <property type="evidence" value="ECO:0007669"/>
    <property type="project" value="InterPro"/>
</dbReference>
<evidence type="ECO:0000256" key="6">
    <source>
        <dbReference type="ARBA" id="ARBA00022617"/>
    </source>
</evidence>
<evidence type="ECO:0000256" key="12">
    <source>
        <dbReference type="ARBA" id="ARBA00023033"/>
    </source>
</evidence>
<keyword evidence="7 14" id="KW-0479">Metal-binding</keyword>
<keyword evidence="11 14" id="KW-0408">Iron</keyword>
<feature type="binding site" description="axial binding residue" evidence="14">
    <location>
        <position position="432"/>
    </location>
    <ligand>
        <name>heme</name>
        <dbReference type="ChEBI" id="CHEBI:30413"/>
    </ligand>
    <ligandPart>
        <name>Fe</name>
        <dbReference type="ChEBI" id="CHEBI:18248"/>
    </ligandPart>
</feature>
<comment type="function">
    <text evidence="2">May be involved in the metabolism of insect hormones and in the breakdown of synthetic insecticides.</text>
</comment>
<dbReference type="GO" id="GO:0020037">
    <property type="term" value="F:heme binding"/>
    <property type="evidence" value="ECO:0007669"/>
    <property type="project" value="InterPro"/>
</dbReference>
<protein>
    <recommendedName>
        <fullName evidence="19">Cytochrome P450</fullName>
    </recommendedName>
</protein>
<name>A0AA38I881_9CUCU</name>
<dbReference type="InterPro" id="IPR050196">
    <property type="entry name" value="Cytochrome_P450_Monoox"/>
</dbReference>
<evidence type="ECO:0000256" key="8">
    <source>
        <dbReference type="ARBA" id="ARBA00022824"/>
    </source>
</evidence>
<reference evidence="17" key="1">
    <citation type="journal article" date="2023" name="G3 (Bethesda)">
        <title>Whole genome assemblies of Zophobas morio and Tenebrio molitor.</title>
        <authorList>
            <person name="Kaur S."/>
            <person name="Stinson S.A."/>
            <person name="diCenzo G.C."/>
        </authorList>
    </citation>
    <scope>NUCLEOTIDE SEQUENCE</scope>
    <source>
        <strain evidence="17">QUZm001</strain>
    </source>
</reference>